<dbReference type="InterPro" id="IPR008271">
    <property type="entry name" value="Ser/Thr_kinase_AS"/>
</dbReference>
<evidence type="ECO:0000256" key="9">
    <source>
        <dbReference type="ARBA" id="ARBA00048679"/>
    </source>
</evidence>
<reference evidence="12 13" key="2">
    <citation type="submission" date="2024-10" db="EMBL/GenBank/DDBJ databases">
        <authorList>
            <person name="Ryan C."/>
        </authorList>
    </citation>
    <scope>NUCLEOTIDE SEQUENCE [LARGE SCALE GENOMIC DNA]</scope>
</reference>
<feature type="compositionally biased region" description="Pro residues" evidence="10">
    <location>
        <begin position="93"/>
        <end position="102"/>
    </location>
</feature>
<dbReference type="FunFam" id="1.10.510.10:FF:000277">
    <property type="entry name" value="protein kinase PINOID"/>
    <property type="match status" value="1"/>
</dbReference>
<comment type="catalytic activity">
    <reaction evidence="8">
        <text>L-threonyl-[protein] + ATP = O-phospho-L-threonyl-[protein] + ADP + H(+)</text>
        <dbReference type="Rhea" id="RHEA:46608"/>
        <dbReference type="Rhea" id="RHEA-COMP:11060"/>
        <dbReference type="Rhea" id="RHEA-COMP:11605"/>
        <dbReference type="ChEBI" id="CHEBI:15378"/>
        <dbReference type="ChEBI" id="CHEBI:30013"/>
        <dbReference type="ChEBI" id="CHEBI:30616"/>
        <dbReference type="ChEBI" id="CHEBI:61977"/>
        <dbReference type="ChEBI" id="CHEBI:456216"/>
        <dbReference type="EC" id="2.7.11.1"/>
    </reaction>
</comment>
<feature type="compositionally biased region" description="Low complexity" evidence="10">
    <location>
        <begin position="287"/>
        <end position="297"/>
    </location>
</feature>
<dbReference type="SUPFAM" id="SSF56112">
    <property type="entry name" value="Protein kinase-like (PK-like)"/>
    <property type="match status" value="1"/>
</dbReference>
<keyword evidence="13" id="KW-1185">Reference proteome</keyword>
<organism evidence="12 13">
    <name type="scientific">Urochloa decumbens</name>
    <dbReference type="NCBI Taxonomy" id="240449"/>
    <lineage>
        <taxon>Eukaryota</taxon>
        <taxon>Viridiplantae</taxon>
        <taxon>Streptophyta</taxon>
        <taxon>Embryophyta</taxon>
        <taxon>Tracheophyta</taxon>
        <taxon>Spermatophyta</taxon>
        <taxon>Magnoliopsida</taxon>
        <taxon>Liliopsida</taxon>
        <taxon>Poales</taxon>
        <taxon>Poaceae</taxon>
        <taxon>PACMAD clade</taxon>
        <taxon>Panicoideae</taxon>
        <taxon>Panicodae</taxon>
        <taxon>Paniceae</taxon>
        <taxon>Melinidinae</taxon>
        <taxon>Urochloa</taxon>
    </lineage>
</organism>
<evidence type="ECO:0000256" key="2">
    <source>
        <dbReference type="ARBA" id="ARBA00012513"/>
    </source>
</evidence>
<sequence length="513" mass="54822">MVAAVRAAPVLAGKQQPVSPPPTGLAMLAVPAAGEERLSDAETASTTTAAPNSSLSSASSAGSLPRCSSLSRLSFDCSPSAALSSSFATTTSSPPPPPPLPPRPHRSGDAAWAAIRSASTSAASPLGPRDFKLLRRVGGGDIGTVYLCRLRSSPSYSSQLYAMKVVDRRVVAKKKKLERAAAEKRILRCLDHPFLPTLFADFDAPPHFSCVVMEFCPGGDLHSLRHRMPSRRFPLPSARFYAAEVLLALEYLHMMGIVYRDLKPENVLIRGDGHIMLTDFDLSLQSTSSPSLETTPSGDDANSDNPSSTSVSCFPDHLFRFNRRRRRRQDATFVAEPLSARSSSFVGTHEYVAPEVARGGAHGAAVDWWALGVFLYELIHGRTPFAGADNEATLRNIARRPLAFPPPRSCSGAGAGDVDAAAARDLIARLLDKDPDRRLGSRRGAADVKAHPFFKGLNFALLRSSRPPVVPGASSSPLLRSQSCHAAPTKAAAAVPYKKKTTAAAADGRFDFF</sequence>
<name>A0ABC8VHK7_9POAL</name>
<accession>A0ABC8VHK7</accession>
<feature type="region of interest" description="Disordered" evidence="10">
    <location>
        <begin position="1"/>
        <end position="62"/>
    </location>
</feature>
<gene>
    <name evidence="12" type="ORF">URODEC1_LOCUS3533</name>
</gene>
<dbReference type="InterPro" id="IPR000719">
    <property type="entry name" value="Prot_kinase_dom"/>
</dbReference>
<keyword evidence="5" id="KW-0547">Nucleotide-binding</keyword>
<evidence type="ECO:0000256" key="6">
    <source>
        <dbReference type="ARBA" id="ARBA00022777"/>
    </source>
</evidence>
<dbReference type="Gene3D" id="1.10.510.10">
    <property type="entry name" value="Transferase(Phosphotransferase) domain 1"/>
    <property type="match status" value="2"/>
</dbReference>
<keyword evidence="6" id="KW-0418">Kinase</keyword>
<evidence type="ECO:0000313" key="12">
    <source>
        <dbReference type="EMBL" id="CAL4890950.1"/>
    </source>
</evidence>
<comment type="similarity">
    <text evidence="1">Belongs to the protein kinase superfamily. AGC Ser/Thr protein kinase family.</text>
</comment>
<feature type="region of interest" description="Disordered" evidence="10">
    <location>
        <begin position="85"/>
        <end position="109"/>
    </location>
</feature>
<protein>
    <recommendedName>
        <fullName evidence="2">non-specific serine/threonine protein kinase</fullName>
        <ecNumber evidence="2">2.7.11.1</ecNumber>
    </recommendedName>
</protein>
<dbReference type="AlphaFoldDB" id="A0ABC8VHK7"/>
<feature type="region of interest" description="Disordered" evidence="10">
    <location>
        <begin position="287"/>
        <end position="309"/>
    </location>
</feature>
<dbReference type="PROSITE" id="PS50011">
    <property type="entry name" value="PROTEIN_KINASE_DOM"/>
    <property type="match status" value="1"/>
</dbReference>
<feature type="compositionally biased region" description="Low complexity" evidence="10">
    <location>
        <begin position="41"/>
        <end position="62"/>
    </location>
</feature>
<keyword evidence="3" id="KW-0723">Serine/threonine-protein kinase</keyword>
<evidence type="ECO:0000313" key="13">
    <source>
        <dbReference type="Proteomes" id="UP001497457"/>
    </source>
</evidence>
<dbReference type="Proteomes" id="UP001497457">
    <property type="component" value="Chromosome 10rd"/>
</dbReference>
<comment type="catalytic activity">
    <reaction evidence="9">
        <text>L-seryl-[protein] + ATP = O-phospho-L-seryl-[protein] + ADP + H(+)</text>
        <dbReference type="Rhea" id="RHEA:17989"/>
        <dbReference type="Rhea" id="RHEA-COMP:9863"/>
        <dbReference type="Rhea" id="RHEA-COMP:11604"/>
        <dbReference type="ChEBI" id="CHEBI:15378"/>
        <dbReference type="ChEBI" id="CHEBI:29999"/>
        <dbReference type="ChEBI" id="CHEBI:30616"/>
        <dbReference type="ChEBI" id="CHEBI:83421"/>
        <dbReference type="ChEBI" id="CHEBI:456216"/>
        <dbReference type="EC" id="2.7.11.1"/>
    </reaction>
</comment>
<dbReference type="FunFam" id="3.30.200.20:FF:000753">
    <property type="entry name" value="Serine/Threonine Kinase"/>
    <property type="match status" value="1"/>
</dbReference>
<reference evidence="13" key="1">
    <citation type="submission" date="2024-06" db="EMBL/GenBank/DDBJ databases">
        <authorList>
            <person name="Ryan C."/>
        </authorList>
    </citation>
    <scope>NUCLEOTIDE SEQUENCE [LARGE SCALE GENOMIC DNA]</scope>
</reference>
<dbReference type="Pfam" id="PF00069">
    <property type="entry name" value="Pkinase"/>
    <property type="match status" value="2"/>
</dbReference>
<dbReference type="EC" id="2.7.11.1" evidence="2"/>
<keyword evidence="7" id="KW-0067">ATP-binding</keyword>
<dbReference type="EMBL" id="OZ075120">
    <property type="protein sequence ID" value="CAL4890950.1"/>
    <property type="molecule type" value="Genomic_DNA"/>
</dbReference>
<evidence type="ECO:0000256" key="1">
    <source>
        <dbReference type="ARBA" id="ARBA00009903"/>
    </source>
</evidence>
<dbReference type="GO" id="GO:0005524">
    <property type="term" value="F:ATP binding"/>
    <property type="evidence" value="ECO:0007669"/>
    <property type="project" value="UniProtKB-KW"/>
</dbReference>
<evidence type="ECO:0000256" key="5">
    <source>
        <dbReference type="ARBA" id="ARBA00022741"/>
    </source>
</evidence>
<keyword evidence="4" id="KW-0808">Transferase</keyword>
<proteinExistence type="inferred from homology"/>
<dbReference type="Gene3D" id="3.30.200.20">
    <property type="entry name" value="Phosphorylase Kinase, domain 1"/>
    <property type="match status" value="1"/>
</dbReference>
<dbReference type="SMART" id="SM00220">
    <property type="entry name" value="S_TKc"/>
    <property type="match status" value="1"/>
</dbReference>
<dbReference type="PROSITE" id="PS00108">
    <property type="entry name" value="PROTEIN_KINASE_ST"/>
    <property type="match status" value="1"/>
</dbReference>
<evidence type="ECO:0000256" key="8">
    <source>
        <dbReference type="ARBA" id="ARBA00047899"/>
    </source>
</evidence>
<evidence type="ECO:0000256" key="10">
    <source>
        <dbReference type="SAM" id="MobiDB-lite"/>
    </source>
</evidence>
<evidence type="ECO:0000259" key="11">
    <source>
        <dbReference type="PROSITE" id="PS50011"/>
    </source>
</evidence>
<feature type="domain" description="Protein kinase" evidence="11">
    <location>
        <begin position="131"/>
        <end position="454"/>
    </location>
</feature>
<evidence type="ECO:0000256" key="7">
    <source>
        <dbReference type="ARBA" id="ARBA00022840"/>
    </source>
</evidence>
<dbReference type="GO" id="GO:0004674">
    <property type="term" value="F:protein serine/threonine kinase activity"/>
    <property type="evidence" value="ECO:0007669"/>
    <property type="project" value="UniProtKB-KW"/>
</dbReference>
<dbReference type="InterPro" id="IPR011009">
    <property type="entry name" value="Kinase-like_dom_sf"/>
</dbReference>
<dbReference type="PANTHER" id="PTHR45637">
    <property type="entry name" value="FLIPPASE KINASE 1-RELATED"/>
    <property type="match status" value="1"/>
</dbReference>
<evidence type="ECO:0000256" key="3">
    <source>
        <dbReference type="ARBA" id="ARBA00022527"/>
    </source>
</evidence>
<evidence type="ECO:0000256" key="4">
    <source>
        <dbReference type="ARBA" id="ARBA00022679"/>
    </source>
</evidence>